<proteinExistence type="predicted"/>
<protein>
    <recommendedName>
        <fullName evidence="2">Peptidase S1 domain-containing protein</fullName>
    </recommendedName>
</protein>
<dbReference type="Gene3D" id="2.40.10.10">
    <property type="entry name" value="Trypsin-like serine proteases"/>
    <property type="match status" value="1"/>
</dbReference>
<gene>
    <name evidence="1" type="ORF">METZ01_LOCUS480529</name>
</gene>
<dbReference type="SUPFAM" id="SSF50494">
    <property type="entry name" value="Trypsin-like serine proteases"/>
    <property type="match status" value="1"/>
</dbReference>
<dbReference type="InterPro" id="IPR009003">
    <property type="entry name" value="Peptidase_S1_PA"/>
</dbReference>
<dbReference type="InterPro" id="IPR043504">
    <property type="entry name" value="Peptidase_S1_PA_chymotrypsin"/>
</dbReference>
<evidence type="ECO:0008006" key="2">
    <source>
        <dbReference type="Google" id="ProtNLM"/>
    </source>
</evidence>
<organism evidence="1">
    <name type="scientific">marine metagenome</name>
    <dbReference type="NCBI Taxonomy" id="408172"/>
    <lineage>
        <taxon>unclassified sequences</taxon>
        <taxon>metagenomes</taxon>
        <taxon>ecological metagenomes</taxon>
    </lineage>
</organism>
<dbReference type="AlphaFoldDB" id="A0A383C7R2"/>
<reference evidence="1" key="1">
    <citation type="submission" date="2018-05" db="EMBL/GenBank/DDBJ databases">
        <authorList>
            <person name="Lanie J.A."/>
            <person name="Ng W.-L."/>
            <person name="Kazmierczak K.M."/>
            <person name="Andrzejewski T.M."/>
            <person name="Davidsen T.M."/>
            <person name="Wayne K.J."/>
            <person name="Tettelin H."/>
            <person name="Glass J.I."/>
            <person name="Rusch D."/>
            <person name="Podicherti R."/>
            <person name="Tsui H.-C.T."/>
            <person name="Winkler M.E."/>
        </authorList>
    </citation>
    <scope>NUCLEOTIDE SEQUENCE</scope>
</reference>
<name>A0A383C7R2_9ZZZZ</name>
<dbReference type="EMBL" id="UINC01206169">
    <property type="protein sequence ID" value="SVE27675.1"/>
    <property type="molecule type" value="Genomic_DNA"/>
</dbReference>
<sequence>MILAEGDNYKDKTQGSGVIVNNGNFVITNAHVVTGARKVTIK</sequence>
<evidence type="ECO:0000313" key="1">
    <source>
        <dbReference type="EMBL" id="SVE27675.1"/>
    </source>
</evidence>
<accession>A0A383C7R2</accession>
<feature type="non-terminal residue" evidence="1">
    <location>
        <position position="42"/>
    </location>
</feature>